<dbReference type="AlphaFoldDB" id="A0A9P6DZJ9"/>
<proteinExistence type="predicted"/>
<keyword evidence="6" id="KW-1185">Reference proteome</keyword>
<evidence type="ECO:0000313" key="5">
    <source>
        <dbReference type="EMBL" id="KAF9517089.1"/>
    </source>
</evidence>
<accession>A0A9P6DZJ9</accession>
<evidence type="ECO:0000256" key="1">
    <source>
        <dbReference type="ARBA" id="ARBA00022729"/>
    </source>
</evidence>
<reference evidence="5" key="1">
    <citation type="journal article" date="2020" name="Nat. Commun.">
        <title>Large-scale genome sequencing of mycorrhizal fungi provides insights into the early evolution of symbiotic traits.</title>
        <authorList>
            <person name="Miyauchi S."/>
            <person name="Kiss E."/>
            <person name="Kuo A."/>
            <person name="Drula E."/>
            <person name="Kohler A."/>
            <person name="Sanchez-Garcia M."/>
            <person name="Morin E."/>
            <person name="Andreopoulos B."/>
            <person name="Barry K.W."/>
            <person name="Bonito G."/>
            <person name="Buee M."/>
            <person name="Carver A."/>
            <person name="Chen C."/>
            <person name="Cichocki N."/>
            <person name="Clum A."/>
            <person name="Culley D."/>
            <person name="Crous P.W."/>
            <person name="Fauchery L."/>
            <person name="Girlanda M."/>
            <person name="Hayes R.D."/>
            <person name="Keri Z."/>
            <person name="LaButti K."/>
            <person name="Lipzen A."/>
            <person name="Lombard V."/>
            <person name="Magnuson J."/>
            <person name="Maillard F."/>
            <person name="Murat C."/>
            <person name="Nolan M."/>
            <person name="Ohm R.A."/>
            <person name="Pangilinan J."/>
            <person name="Pereira M.F."/>
            <person name="Perotto S."/>
            <person name="Peter M."/>
            <person name="Pfister S."/>
            <person name="Riley R."/>
            <person name="Sitrit Y."/>
            <person name="Stielow J.B."/>
            <person name="Szollosi G."/>
            <person name="Zifcakova L."/>
            <person name="Stursova M."/>
            <person name="Spatafora J.W."/>
            <person name="Tedersoo L."/>
            <person name="Vaario L.M."/>
            <person name="Yamada A."/>
            <person name="Yan M."/>
            <person name="Wang P."/>
            <person name="Xu J."/>
            <person name="Bruns T."/>
            <person name="Baldrian P."/>
            <person name="Vilgalys R."/>
            <person name="Dunand C."/>
            <person name="Henrissat B."/>
            <person name="Grigoriev I.V."/>
            <person name="Hibbett D."/>
            <person name="Nagy L.G."/>
            <person name="Martin F.M."/>
        </authorList>
    </citation>
    <scope>NUCLEOTIDE SEQUENCE</scope>
    <source>
        <strain evidence="5">UP504</strain>
    </source>
</reference>
<name>A0A9P6DZJ9_9AGAM</name>
<dbReference type="InterPro" id="IPR008929">
    <property type="entry name" value="Chondroitin_lyas"/>
</dbReference>
<feature type="domain" description="Alginate lyase" evidence="4">
    <location>
        <begin position="63"/>
        <end position="361"/>
    </location>
</feature>
<evidence type="ECO:0000256" key="2">
    <source>
        <dbReference type="ARBA" id="ARBA00023239"/>
    </source>
</evidence>
<gene>
    <name evidence="5" type="ORF">BS47DRAFT_1291381</name>
</gene>
<dbReference type="Proteomes" id="UP000886523">
    <property type="component" value="Unassembled WGS sequence"/>
</dbReference>
<sequence>MATLLLLITTYIATVSAITSYANEFIDPQFLLNSSAWTAQTPNARESIPPGADFLTSQGPWAVTNKTILPPSKDLKDYLSWPPYAWPDCSKAGNTTVLTDQEIWVRCKYVTRDGQFNPDQHLVNNTGAFSAMSDAIFYNTIAWRLTGFSNYSASVACLINTWFIDPATSMNPNLNYAQLLRGPGVQAGQHTGVLDLKCMAKIASAVLTLRLGASPEWTAQIDQGFTQWVRQYIVWMTNSTLAYQERTTVNNHGSFFHNQLASLYLIVNDTTNARNTVQEFFSSLYQNQIDANGEQVNALPFPCIFLPPLEASRTRPFHYRAYNLAAVITNAKIGQYVGFNAWNLTTKQGGTIQKATDYAMTKNASTSGEPGAAPELFPVVAAVAAVYGDPSGKYKQYLEKCVMVTWASLPSDDDLLYPVGLSARPRMNRSSFGTNLGGKIRRVRLGWGPCIHCAEMNFHCKTGKGIWSKCQRLYRHQYPIPLLAEEGD</sequence>
<protein>
    <recommendedName>
        <fullName evidence="4">Alginate lyase domain-containing protein</fullName>
    </recommendedName>
</protein>
<keyword evidence="2" id="KW-0456">Lyase</keyword>
<dbReference type="SUPFAM" id="SSF48230">
    <property type="entry name" value="Chondroitin AC/alginate lyase"/>
    <property type="match status" value="1"/>
</dbReference>
<dbReference type="OrthoDB" id="63533at2759"/>
<evidence type="ECO:0000259" key="4">
    <source>
        <dbReference type="Pfam" id="PF05426"/>
    </source>
</evidence>
<dbReference type="EMBL" id="MU128934">
    <property type="protein sequence ID" value="KAF9517089.1"/>
    <property type="molecule type" value="Genomic_DNA"/>
</dbReference>
<dbReference type="Gene3D" id="1.50.10.100">
    <property type="entry name" value="Chondroitin AC/alginate lyase"/>
    <property type="match status" value="1"/>
</dbReference>
<feature type="signal peptide" evidence="3">
    <location>
        <begin position="1"/>
        <end position="17"/>
    </location>
</feature>
<feature type="chain" id="PRO_5040452995" description="Alginate lyase domain-containing protein" evidence="3">
    <location>
        <begin position="18"/>
        <end position="488"/>
    </location>
</feature>
<dbReference type="GO" id="GO:0042597">
    <property type="term" value="C:periplasmic space"/>
    <property type="evidence" value="ECO:0007669"/>
    <property type="project" value="InterPro"/>
</dbReference>
<evidence type="ECO:0000256" key="3">
    <source>
        <dbReference type="SAM" id="SignalP"/>
    </source>
</evidence>
<comment type="caution">
    <text evidence="5">The sequence shown here is derived from an EMBL/GenBank/DDBJ whole genome shotgun (WGS) entry which is preliminary data.</text>
</comment>
<evidence type="ECO:0000313" key="6">
    <source>
        <dbReference type="Proteomes" id="UP000886523"/>
    </source>
</evidence>
<keyword evidence="1 3" id="KW-0732">Signal</keyword>
<organism evidence="5 6">
    <name type="scientific">Hydnum rufescens UP504</name>
    <dbReference type="NCBI Taxonomy" id="1448309"/>
    <lineage>
        <taxon>Eukaryota</taxon>
        <taxon>Fungi</taxon>
        <taxon>Dikarya</taxon>
        <taxon>Basidiomycota</taxon>
        <taxon>Agaricomycotina</taxon>
        <taxon>Agaricomycetes</taxon>
        <taxon>Cantharellales</taxon>
        <taxon>Hydnaceae</taxon>
        <taxon>Hydnum</taxon>
    </lineage>
</organism>
<dbReference type="Pfam" id="PF05426">
    <property type="entry name" value="Alginate_lyase"/>
    <property type="match status" value="1"/>
</dbReference>
<dbReference type="GO" id="GO:0016829">
    <property type="term" value="F:lyase activity"/>
    <property type="evidence" value="ECO:0007669"/>
    <property type="project" value="UniProtKB-KW"/>
</dbReference>
<dbReference type="InterPro" id="IPR008397">
    <property type="entry name" value="Alginate_lyase_dom"/>
</dbReference>